<dbReference type="Gene3D" id="2.130.10.10">
    <property type="entry name" value="YVTN repeat-like/Quinoprotein amine dehydrogenase"/>
    <property type="match status" value="2"/>
</dbReference>
<feature type="repeat" description="WD" evidence="3">
    <location>
        <begin position="188"/>
        <end position="220"/>
    </location>
</feature>
<keyword evidence="1 3" id="KW-0853">WD repeat</keyword>
<dbReference type="InterPro" id="IPR015943">
    <property type="entry name" value="WD40/YVTN_repeat-like_dom_sf"/>
</dbReference>
<evidence type="ECO:0000313" key="5">
    <source>
        <dbReference type="Proteomes" id="UP000193642"/>
    </source>
</evidence>
<dbReference type="Proteomes" id="UP000193642">
    <property type="component" value="Unassembled WGS sequence"/>
</dbReference>
<dbReference type="InterPro" id="IPR050505">
    <property type="entry name" value="WDR55/POC1"/>
</dbReference>
<protein>
    <submittedName>
        <fullName evidence="4">WD40 repeat-like protein</fullName>
    </submittedName>
</protein>
<dbReference type="InterPro" id="IPR036322">
    <property type="entry name" value="WD40_repeat_dom_sf"/>
</dbReference>
<keyword evidence="5" id="KW-1185">Reference proteome</keyword>
<evidence type="ECO:0000256" key="3">
    <source>
        <dbReference type="PROSITE-ProRule" id="PRU00221"/>
    </source>
</evidence>
<dbReference type="Pfam" id="PF00400">
    <property type="entry name" value="WD40"/>
    <property type="match status" value="3"/>
</dbReference>
<dbReference type="SMART" id="SM00320">
    <property type="entry name" value="WD40"/>
    <property type="match status" value="4"/>
</dbReference>
<dbReference type="PROSITE" id="PS50082">
    <property type="entry name" value="WD_REPEATS_2"/>
    <property type="match status" value="2"/>
</dbReference>
<feature type="repeat" description="WD" evidence="3">
    <location>
        <begin position="500"/>
        <end position="516"/>
    </location>
</feature>
<dbReference type="SUPFAM" id="SSF50978">
    <property type="entry name" value="WD40 repeat-like"/>
    <property type="match status" value="1"/>
</dbReference>
<accession>A0A1Y2D1X0</accession>
<dbReference type="InterPro" id="IPR001680">
    <property type="entry name" value="WD40_rpt"/>
</dbReference>
<dbReference type="STRING" id="329046.A0A1Y2D1X0"/>
<proteinExistence type="predicted"/>
<comment type="caution">
    <text evidence="4">The sequence shown here is derived from an EMBL/GenBank/DDBJ whole genome shotgun (WGS) entry which is preliminary data.</text>
</comment>
<evidence type="ECO:0000313" key="4">
    <source>
        <dbReference type="EMBL" id="ORY52575.1"/>
    </source>
</evidence>
<evidence type="ECO:0000256" key="1">
    <source>
        <dbReference type="ARBA" id="ARBA00022574"/>
    </source>
</evidence>
<keyword evidence="2" id="KW-0677">Repeat</keyword>
<organism evidence="4 5">
    <name type="scientific">Rhizoclosmatium globosum</name>
    <dbReference type="NCBI Taxonomy" id="329046"/>
    <lineage>
        <taxon>Eukaryota</taxon>
        <taxon>Fungi</taxon>
        <taxon>Fungi incertae sedis</taxon>
        <taxon>Chytridiomycota</taxon>
        <taxon>Chytridiomycota incertae sedis</taxon>
        <taxon>Chytridiomycetes</taxon>
        <taxon>Chytridiales</taxon>
        <taxon>Chytriomycetaceae</taxon>
        <taxon>Rhizoclosmatium</taxon>
    </lineage>
</organism>
<gene>
    <name evidence="4" type="ORF">BCR33DRAFT_711852</name>
</gene>
<dbReference type="PANTHER" id="PTHR44019">
    <property type="entry name" value="WD REPEAT-CONTAINING PROTEIN 55"/>
    <property type="match status" value="1"/>
</dbReference>
<reference evidence="4 5" key="1">
    <citation type="submission" date="2016-07" db="EMBL/GenBank/DDBJ databases">
        <title>Pervasive Adenine N6-methylation of Active Genes in Fungi.</title>
        <authorList>
            <consortium name="DOE Joint Genome Institute"/>
            <person name="Mondo S.J."/>
            <person name="Dannebaum R.O."/>
            <person name="Kuo R.C."/>
            <person name="Labutti K."/>
            <person name="Haridas S."/>
            <person name="Kuo A."/>
            <person name="Salamov A."/>
            <person name="Ahrendt S.R."/>
            <person name="Lipzen A."/>
            <person name="Sullivan W."/>
            <person name="Andreopoulos W.B."/>
            <person name="Clum A."/>
            <person name="Lindquist E."/>
            <person name="Daum C."/>
            <person name="Ramamoorthy G.K."/>
            <person name="Gryganskyi A."/>
            <person name="Culley D."/>
            <person name="Magnuson J.K."/>
            <person name="James T.Y."/>
            <person name="O'Malley M.A."/>
            <person name="Stajich J.E."/>
            <person name="Spatafora J.W."/>
            <person name="Visel A."/>
            <person name="Grigoriev I.V."/>
        </authorList>
    </citation>
    <scope>NUCLEOTIDE SEQUENCE [LARGE SCALE GENOMIC DNA]</scope>
    <source>
        <strain evidence="4 5">JEL800</strain>
    </source>
</reference>
<name>A0A1Y2D1X0_9FUNG</name>
<evidence type="ECO:0000256" key="2">
    <source>
        <dbReference type="ARBA" id="ARBA00022737"/>
    </source>
</evidence>
<dbReference type="AlphaFoldDB" id="A0A1Y2D1X0"/>
<dbReference type="PROSITE" id="PS50294">
    <property type="entry name" value="WD_REPEATS_REGION"/>
    <property type="match status" value="1"/>
</dbReference>
<dbReference type="EMBL" id="MCGO01000003">
    <property type="protein sequence ID" value="ORY52575.1"/>
    <property type="molecule type" value="Genomic_DNA"/>
</dbReference>
<dbReference type="PANTHER" id="PTHR44019:SF8">
    <property type="entry name" value="POC1 CENTRIOLAR PROTEIN HOMOLOG"/>
    <property type="match status" value="1"/>
</dbReference>
<dbReference type="OrthoDB" id="1932312at2759"/>
<sequence length="516" mass="55279">MMSTTTTSFLVRIAPHVALDLALEHIESLGVPPSTRLCDIRALLGDAAKEAATQRAYESATASASLVHVVEFYLAAKASESDSCADSTARSAFNTESATVSAGIVHSIDAQKNVLALAPLQSNHLLAATANKLLTQHSSASLIQHTMHSPVLAITPHPSINTLIATGSMDGSVSILSLSPSFTICQKLTDHTKYVSRIAFSPSATYLVSAGYDWKVHIYKHSPTLDSPFSYSLFHSLNYLGAVESLVFLPASIASQTETFVVGSRNDSFLHFVTLSIIENLDSTAFDPVNVQKLSMNPNKDYWISFTPMDIAVIQDLDTSIEKSWRLAVYTDLPSGKICLYRIEQKGAGVMVLESEVETENVAKAAESVDVAAPLTDSPSNSSKATTTQSSIPSAVPIFILTHEGECSNNLVADSFSRPRCLFIPSSSSSDRKLLLAATSDDAKVILFDVVSVSTNPDRVARKVGTITGHDAIIRALCLKNGGEGVEPEDVESSNLGVSLCTGSFDGTIKEWDLRF</sequence>